<dbReference type="EMBL" id="BLLK01000058">
    <property type="protein sequence ID" value="GFH57605.1"/>
    <property type="molecule type" value="Genomic_DNA"/>
</dbReference>
<evidence type="ECO:0000256" key="4">
    <source>
        <dbReference type="ARBA" id="ARBA00022490"/>
    </source>
</evidence>
<evidence type="ECO:0000256" key="6">
    <source>
        <dbReference type="ARBA" id="ARBA00023235"/>
    </source>
</evidence>
<keyword evidence="4 7" id="KW-0963">Cytoplasm</keyword>
<dbReference type="EC" id="5.2.1.8" evidence="7"/>
<dbReference type="AlphaFoldDB" id="A0AAD3HBL7"/>
<evidence type="ECO:0000313" key="9">
    <source>
        <dbReference type="Proteomes" id="UP001054902"/>
    </source>
</evidence>
<comment type="subcellular location">
    <subcellularLocation>
        <location evidence="2 7">Cytoplasm</location>
    </subcellularLocation>
</comment>
<evidence type="ECO:0000313" key="8">
    <source>
        <dbReference type="EMBL" id="GFH57605.1"/>
    </source>
</evidence>
<reference evidence="8 9" key="1">
    <citation type="journal article" date="2021" name="Sci. Rep.">
        <title>The genome of the diatom Chaetoceros tenuissimus carries an ancient integrated fragment of an extant virus.</title>
        <authorList>
            <person name="Hongo Y."/>
            <person name="Kimura K."/>
            <person name="Takaki Y."/>
            <person name="Yoshida Y."/>
            <person name="Baba S."/>
            <person name="Kobayashi G."/>
            <person name="Nagasaki K."/>
            <person name="Hano T."/>
            <person name="Tomaru Y."/>
        </authorList>
    </citation>
    <scope>NUCLEOTIDE SEQUENCE [LARGE SCALE GENOMIC DNA]</scope>
    <source>
        <strain evidence="8 9">NIES-3715</strain>
    </source>
</reference>
<comment type="catalytic activity">
    <reaction evidence="1 7">
        <text>[protein]-peptidylproline (omega=180) = [protein]-peptidylproline (omega=0)</text>
        <dbReference type="Rhea" id="RHEA:16237"/>
        <dbReference type="Rhea" id="RHEA-COMP:10747"/>
        <dbReference type="Rhea" id="RHEA-COMP:10748"/>
        <dbReference type="ChEBI" id="CHEBI:83833"/>
        <dbReference type="ChEBI" id="CHEBI:83834"/>
        <dbReference type="EC" id="5.2.1.8"/>
    </reaction>
</comment>
<dbReference type="InterPro" id="IPR004327">
    <property type="entry name" value="Phstyr_phstse_ac"/>
</dbReference>
<dbReference type="Gene3D" id="1.20.120.1150">
    <property type="match status" value="1"/>
</dbReference>
<dbReference type="GO" id="GO:0007052">
    <property type="term" value="P:mitotic spindle organization"/>
    <property type="evidence" value="ECO:0007669"/>
    <property type="project" value="TreeGrafter"/>
</dbReference>
<dbReference type="GO" id="GO:0000159">
    <property type="term" value="C:protein phosphatase type 2A complex"/>
    <property type="evidence" value="ECO:0007669"/>
    <property type="project" value="TreeGrafter"/>
</dbReference>
<dbReference type="GO" id="GO:0008160">
    <property type="term" value="F:protein tyrosine phosphatase activator activity"/>
    <property type="evidence" value="ECO:0007669"/>
    <property type="project" value="TreeGrafter"/>
</dbReference>
<dbReference type="Pfam" id="PF03095">
    <property type="entry name" value="PTPA"/>
    <property type="match status" value="1"/>
</dbReference>
<keyword evidence="9" id="KW-1185">Reference proteome</keyword>
<dbReference type="SUPFAM" id="SSF140984">
    <property type="entry name" value="PTPA-like"/>
    <property type="match status" value="1"/>
</dbReference>
<evidence type="ECO:0000256" key="3">
    <source>
        <dbReference type="ARBA" id="ARBA00011019"/>
    </source>
</evidence>
<protein>
    <recommendedName>
        <fullName evidence="7">Serine/threonine-protein phosphatase 2A activator</fullName>
        <ecNumber evidence="7">5.2.1.8</ecNumber>
    </recommendedName>
    <alternativeName>
        <fullName evidence="7">Phosphotyrosyl phosphatase activator</fullName>
    </alternativeName>
</protein>
<comment type="similarity">
    <text evidence="3 7">Belongs to the PTPA-type PPIase family.</text>
</comment>
<gene>
    <name evidence="8" type="ORF">CTEN210_14081</name>
</gene>
<keyword evidence="6 7" id="KW-0413">Isomerase</keyword>
<dbReference type="Proteomes" id="UP001054902">
    <property type="component" value="Unassembled WGS sequence"/>
</dbReference>
<evidence type="ECO:0000256" key="7">
    <source>
        <dbReference type="RuleBase" id="RU361210"/>
    </source>
</evidence>
<comment type="caution">
    <text evidence="8">The sequence shown here is derived from an EMBL/GenBank/DDBJ whole genome shotgun (WGS) entry which is preliminary data.</text>
</comment>
<name>A0AAD3HBL7_9STRA</name>
<dbReference type="InterPro" id="IPR043170">
    <property type="entry name" value="PTPA_C_lid"/>
</dbReference>
<dbReference type="GO" id="GO:0005634">
    <property type="term" value="C:nucleus"/>
    <property type="evidence" value="ECO:0007669"/>
    <property type="project" value="TreeGrafter"/>
</dbReference>
<evidence type="ECO:0000256" key="1">
    <source>
        <dbReference type="ARBA" id="ARBA00000971"/>
    </source>
</evidence>
<dbReference type="GO" id="GO:0003755">
    <property type="term" value="F:peptidyl-prolyl cis-trans isomerase activity"/>
    <property type="evidence" value="ECO:0007669"/>
    <property type="project" value="UniProtKB-KW"/>
</dbReference>
<evidence type="ECO:0000256" key="5">
    <source>
        <dbReference type="ARBA" id="ARBA00023110"/>
    </source>
</evidence>
<dbReference type="PANTHER" id="PTHR10012">
    <property type="entry name" value="SERINE/THREONINE-PROTEIN PHOSPHATASE 2A REGULATORY SUBUNIT B"/>
    <property type="match status" value="1"/>
</dbReference>
<dbReference type="GO" id="GO:0005737">
    <property type="term" value="C:cytoplasm"/>
    <property type="evidence" value="ECO:0007669"/>
    <property type="project" value="UniProtKB-SubCell"/>
</dbReference>
<dbReference type="PANTHER" id="PTHR10012:SF0">
    <property type="entry name" value="SERINE_THREONINE-PROTEIN PHOSPHATASE 2A ACTIVATOR"/>
    <property type="match status" value="1"/>
</dbReference>
<evidence type="ECO:0000256" key="2">
    <source>
        <dbReference type="ARBA" id="ARBA00004496"/>
    </source>
</evidence>
<sequence>MAEESLKTTTNNEGPKRYIYSMSDMEHFKVSPVKKDLLSFITALGRSTISCSYKFDPLNPLTGLSPGMASLHGSLHAIETTYLKELPPDESLRARFGNPIFKQWHNRLTLRCFNIIKCMMDIHAEYVAPLQESKDWDESILESCADKGAAAATMDVTQEQVENYESLVDMKQLRVIRELRAYFLHSFGHEVRLDYGTGHECSFYVFLYSLCKIGVFGNIPKTSTPSNEILAPVALSITTQYLQVCRGIQTDYFLEPAGSHGVWGLDDYHCIPFYIGACQMQNEHYAGDYTPSSIHNDTLINSSEGDAMIYFQCIRYIKSLKKNVPFFESSPMLDDISRLNQWSKVSGGLLRLFEGEVLNKKPVIQHFLFGDIFQATWEPSRTSEREAPQHAFNNEVTVAPWALNSASRGQAAMPPTKAPWAK</sequence>
<keyword evidence="5 7" id="KW-0697">Rotamase</keyword>
<organism evidence="8 9">
    <name type="scientific">Chaetoceros tenuissimus</name>
    <dbReference type="NCBI Taxonomy" id="426638"/>
    <lineage>
        <taxon>Eukaryota</taxon>
        <taxon>Sar</taxon>
        <taxon>Stramenopiles</taxon>
        <taxon>Ochrophyta</taxon>
        <taxon>Bacillariophyta</taxon>
        <taxon>Coscinodiscophyceae</taxon>
        <taxon>Chaetocerotophycidae</taxon>
        <taxon>Chaetocerotales</taxon>
        <taxon>Chaetocerotaceae</taxon>
        <taxon>Chaetoceros</taxon>
    </lineage>
</organism>
<dbReference type="PIRSF" id="PIRSF016325">
    <property type="entry name" value="Phstyr_phstse_ac"/>
    <property type="match status" value="1"/>
</dbReference>
<comment type="function">
    <text evidence="7">PPIases accelerate the folding of proteins. It catalyzes the cis-trans isomerization of proline imidic peptide bonds in oligopeptides.</text>
</comment>
<accession>A0AAD3HBL7</accession>
<proteinExistence type="inferred from homology"/>
<dbReference type="InterPro" id="IPR037218">
    <property type="entry name" value="PTPA_sf"/>
</dbReference>